<reference evidence="2 3" key="1">
    <citation type="submission" date="2021-06" db="EMBL/GenBank/DDBJ databases">
        <title>Actinomycetes sequencing.</title>
        <authorList>
            <person name="Shan Q."/>
        </authorList>
    </citation>
    <scope>NUCLEOTIDE SEQUENCE [LARGE SCALE GENOMIC DNA]</scope>
    <source>
        <strain evidence="2 3">NEAU-G5</strain>
    </source>
</reference>
<comment type="caution">
    <text evidence="2">The sequence shown here is derived from an EMBL/GenBank/DDBJ whole genome shotgun (WGS) entry which is preliminary data.</text>
</comment>
<keyword evidence="3" id="KW-1185">Reference proteome</keyword>
<feature type="region of interest" description="Disordered" evidence="1">
    <location>
        <begin position="1"/>
        <end position="23"/>
    </location>
</feature>
<sequence>MGALGFGAGARPGTPRRRRTGLGEVAVPGGDIRVMRNVGGYSTVGFRTNPPIDRTRAGEPAEQSDFERELAAIDRELAAAERELAGERAVVAREPAAAGSATEAR</sequence>
<gene>
    <name evidence="2" type="ORF">KO481_26970</name>
</gene>
<dbReference type="RefSeq" id="WP_215921000.1">
    <property type="nucleotide sequence ID" value="NZ_JAHKNI010000009.1"/>
</dbReference>
<feature type="compositionally biased region" description="Basic and acidic residues" evidence="1">
    <location>
        <begin position="53"/>
        <end position="65"/>
    </location>
</feature>
<dbReference type="Proteomes" id="UP000733379">
    <property type="component" value="Unassembled WGS sequence"/>
</dbReference>
<evidence type="ECO:0000313" key="2">
    <source>
        <dbReference type="EMBL" id="MBU3065159.1"/>
    </source>
</evidence>
<feature type="compositionally biased region" description="Gly residues" evidence="1">
    <location>
        <begin position="1"/>
        <end position="10"/>
    </location>
</feature>
<organism evidence="2 3">
    <name type="scientific">Nocardia albiluteola</name>
    <dbReference type="NCBI Taxonomy" id="2842303"/>
    <lineage>
        <taxon>Bacteria</taxon>
        <taxon>Bacillati</taxon>
        <taxon>Actinomycetota</taxon>
        <taxon>Actinomycetes</taxon>
        <taxon>Mycobacteriales</taxon>
        <taxon>Nocardiaceae</taxon>
        <taxon>Nocardia</taxon>
    </lineage>
</organism>
<proteinExistence type="predicted"/>
<dbReference type="EMBL" id="JAHKNI010000009">
    <property type="protein sequence ID" value="MBU3065159.1"/>
    <property type="molecule type" value="Genomic_DNA"/>
</dbReference>
<feature type="region of interest" description="Disordered" evidence="1">
    <location>
        <begin position="43"/>
        <end position="65"/>
    </location>
</feature>
<evidence type="ECO:0000313" key="3">
    <source>
        <dbReference type="Proteomes" id="UP000733379"/>
    </source>
</evidence>
<name>A0ABS6B7L3_9NOCA</name>
<protein>
    <submittedName>
        <fullName evidence="2">Uncharacterized protein</fullName>
    </submittedName>
</protein>
<evidence type="ECO:0000256" key="1">
    <source>
        <dbReference type="SAM" id="MobiDB-lite"/>
    </source>
</evidence>
<accession>A0ABS6B7L3</accession>